<evidence type="ECO:0000313" key="2">
    <source>
        <dbReference type="Proteomes" id="UP001223261"/>
    </source>
</evidence>
<dbReference type="InterPro" id="IPR007344">
    <property type="entry name" value="GrpB/CoaE"/>
</dbReference>
<dbReference type="Pfam" id="PF04229">
    <property type="entry name" value="GrpB"/>
    <property type="match status" value="1"/>
</dbReference>
<evidence type="ECO:0000313" key="1">
    <source>
        <dbReference type="EMBL" id="WHI60722.1"/>
    </source>
</evidence>
<dbReference type="Proteomes" id="UP001223261">
    <property type="component" value="Chromosome"/>
</dbReference>
<dbReference type="Gene3D" id="3.30.460.10">
    <property type="entry name" value="Beta Polymerase, domain 2"/>
    <property type="match status" value="1"/>
</dbReference>
<reference evidence="1" key="1">
    <citation type="journal article" date="2023" name="Antibiotics">
        <title>Prevalence and Molecular Characterization of Methicillin-Resistant Staphylococci (MRS) and Mammaliicocci (MRM) in Dromedary Camels from Algeria: First Detection of SCCmec-mecC Hybrid in Methicillin-Resistant Mammaliicoccus lentus.</title>
        <authorList>
            <person name="Belhout C."/>
            <person name="Boyen F."/>
            <person name="Vereecke N."/>
            <person name="Theuns S."/>
            <person name="Taibi N."/>
            <person name="Stegger M."/>
            <person name="de la Fe-Rodriguez P.Y."/>
            <person name="Bouayad L."/>
            <person name="Elgroud R."/>
            <person name="Butaye P."/>
        </authorList>
    </citation>
    <scope>NUCLEOTIDE SEQUENCE</scope>
    <source>
        <strain evidence="1">7048</strain>
    </source>
</reference>
<organism evidence="1 2">
    <name type="scientific">Mammaliicoccus lentus</name>
    <name type="common">Staphylococcus lentus</name>
    <dbReference type="NCBI Taxonomy" id="42858"/>
    <lineage>
        <taxon>Bacteria</taxon>
        <taxon>Bacillati</taxon>
        <taxon>Bacillota</taxon>
        <taxon>Bacilli</taxon>
        <taxon>Bacillales</taxon>
        <taxon>Staphylococcaceae</taxon>
        <taxon>Mammaliicoccus</taxon>
    </lineage>
</organism>
<protein>
    <submittedName>
        <fullName evidence="1">GrpB family protein</fullName>
    </submittedName>
</protein>
<dbReference type="PANTHER" id="PTHR34822">
    <property type="entry name" value="GRPB DOMAIN PROTEIN (AFU_ORTHOLOGUE AFUA_1G01530)"/>
    <property type="match status" value="1"/>
</dbReference>
<dbReference type="PANTHER" id="PTHR34822:SF1">
    <property type="entry name" value="GRPB FAMILY PROTEIN"/>
    <property type="match status" value="1"/>
</dbReference>
<dbReference type="RefSeq" id="WP_064210890.1">
    <property type="nucleotide sequence ID" value="NZ_CABIVY010000031.1"/>
</dbReference>
<proteinExistence type="predicted"/>
<dbReference type="EMBL" id="CP118848">
    <property type="protein sequence ID" value="WHI60722.1"/>
    <property type="molecule type" value="Genomic_DNA"/>
</dbReference>
<name>A0AAX3W6A0_MAMLE</name>
<dbReference type="AlphaFoldDB" id="A0AAX3W6A0"/>
<gene>
    <name evidence="1" type="ORF">PYH69_03585</name>
</gene>
<sequence length="173" mass="20717">MLKRPQPFIQLQSTKNFKAKYIKIQQLLFSLLNTPIQDVYHIGGTKQTLYTTEPILDVLVTVRSLHDITSLDEKRLNYHNIYRLHHSYKKKIMMAQFKDMITLRQIVRIHIVEQNSQMLYDYLTVDELLNHDNSVIDSFQSFKTNTINNNKSVREYENNKQQWFQQLIEKHCS</sequence>
<accession>A0AAX3W6A0</accession>
<dbReference type="SUPFAM" id="SSF81301">
    <property type="entry name" value="Nucleotidyltransferase"/>
    <property type="match status" value="1"/>
</dbReference>
<dbReference type="InterPro" id="IPR043519">
    <property type="entry name" value="NT_sf"/>
</dbReference>